<sequence>MVLQDKHGAKASYLAKKRKGLLAAKPEPTLGGSWGQRGVDRGRRRGLLESTDAGTTDELDGEGVTSQGLQYDEVDGDDSNEESDDENAQHRPRITPIKQRVPAGPDSDLTEEEIEEQEALRQHEEAELAAFVAKQRSQESQADSPPEPKEETVTFERHGGASHERRGIDRIRHDAKGKAIRLDDPSEHAELGTQRDEHAAFQQLKERFEAGGAYTPSNADLTAREKRGKLPQFNLRPDTVKHDDHRDLLNGDDQLDDLLAGATLDDSEPSSAPEREEPRQTVASASASTRSDRADDAWLDNLLSDPSATFARRKA</sequence>
<keyword evidence="3" id="KW-1185">Reference proteome</keyword>
<feature type="compositionally biased region" description="Basic and acidic residues" evidence="1">
    <location>
        <begin position="146"/>
        <end position="209"/>
    </location>
</feature>
<feature type="compositionally biased region" description="Acidic residues" evidence="1">
    <location>
        <begin position="108"/>
        <end position="117"/>
    </location>
</feature>
<proteinExistence type="predicted"/>
<dbReference type="InParanoid" id="G7E5E4"/>
<evidence type="ECO:0000313" key="3">
    <source>
        <dbReference type="Proteomes" id="UP000009131"/>
    </source>
</evidence>
<reference evidence="2 3" key="2">
    <citation type="journal article" date="2012" name="Open Biol.">
        <title>Characteristics of nucleosomes and linker DNA regions on the genome of the basidiomycete Mixia osmundae revealed by mono- and dinucleosome mapping.</title>
        <authorList>
            <person name="Nishida H."/>
            <person name="Kondo S."/>
            <person name="Matsumoto T."/>
            <person name="Suzuki Y."/>
            <person name="Yoshikawa H."/>
            <person name="Taylor T.D."/>
            <person name="Sugiyama J."/>
        </authorList>
    </citation>
    <scope>NUCLEOTIDE SEQUENCE [LARGE SCALE GENOMIC DNA]</scope>
    <source>
        <strain evidence="3">CBS 9802 / IAM 14324 / JCM 22182 / KY 12970</strain>
    </source>
</reference>
<evidence type="ECO:0000313" key="2">
    <source>
        <dbReference type="EMBL" id="GAA98054.1"/>
    </source>
</evidence>
<feature type="compositionally biased region" description="Acidic residues" evidence="1">
    <location>
        <begin position="72"/>
        <end position="86"/>
    </location>
</feature>
<protein>
    <submittedName>
        <fullName evidence="2">Uncharacterized protein</fullName>
    </submittedName>
</protein>
<dbReference type="AlphaFoldDB" id="G7E5E4"/>
<feature type="compositionally biased region" description="Low complexity" evidence="1">
    <location>
        <begin position="257"/>
        <end position="272"/>
    </location>
</feature>
<dbReference type="EMBL" id="BABT02000150">
    <property type="protein sequence ID" value="GAA98054.1"/>
    <property type="molecule type" value="Genomic_DNA"/>
</dbReference>
<comment type="caution">
    <text evidence="2">The sequence shown here is derived from an EMBL/GenBank/DDBJ whole genome shotgun (WGS) entry which is preliminary data.</text>
</comment>
<reference evidence="2 3" key="1">
    <citation type="journal article" date="2011" name="J. Gen. Appl. Microbiol.">
        <title>Draft genome sequencing of the enigmatic basidiomycete Mixia osmundae.</title>
        <authorList>
            <person name="Nishida H."/>
            <person name="Nagatsuka Y."/>
            <person name="Sugiyama J."/>
        </authorList>
    </citation>
    <scope>NUCLEOTIDE SEQUENCE [LARGE SCALE GENOMIC DNA]</scope>
    <source>
        <strain evidence="3">CBS 9802 / IAM 14324 / JCM 22182 / KY 12970</strain>
    </source>
</reference>
<name>G7E5E4_MIXOS</name>
<dbReference type="RefSeq" id="XP_014569398.1">
    <property type="nucleotide sequence ID" value="XM_014713912.1"/>
</dbReference>
<gene>
    <name evidence="2" type="primary">Mo04735</name>
    <name evidence="2" type="ORF">E5Q_04735</name>
</gene>
<organism evidence="2 3">
    <name type="scientific">Mixia osmundae (strain CBS 9802 / IAM 14324 / JCM 22182 / KY 12970)</name>
    <dbReference type="NCBI Taxonomy" id="764103"/>
    <lineage>
        <taxon>Eukaryota</taxon>
        <taxon>Fungi</taxon>
        <taxon>Dikarya</taxon>
        <taxon>Basidiomycota</taxon>
        <taxon>Pucciniomycotina</taxon>
        <taxon>Mixiomycetes</taxon>
        <taxon>Mixiales</taxon>
        <taxon>Mixiaceae</taxon>
        <taxon>Mixia</taxon>
    </lineage>
</organism>
<dbReference type="Proteomes" id="UP000009131">
    <property type="component" value="Unassembled WGS sequence"/>
</dbReference>
<dbReference type="HOGENOM" id="CLU_883035_0_0_1"/>
<feature type="compositionally biased region" description="Basic and acidic residues" evidence="1">
    <location>
        <begin position="238"/>
        <end position="249"/>
    </location>
</feature>
<evidence type="ECO:0000256" key="1">
    <source>
        <dbReference type="SAM" id="MobiDB-lite"/>
    </source>
</evidence>
<feature type="region of interest" description="Disordered" evidence="1">
    <location>
        <begin position="16"/>
        <end position="295"/>
    </location>
</feature>
<accession>G7E5E4</accession>